<dbReference type="RefSeq" id="WP_120487859.1">
    <property type="nucleotide sequence ID" value="NZ_OUNC01000019.1"/>
</dbReference>
<dbReference type="Proteomes" id="UP000270190">
    <property type="component" value="Unassembled WGS sequence"/>
</dbReference>
<gene>
    <name evidence="3" type="ORF">BTBSAS_260018</name>
</gene>
<keyword evidence="2" id="KW-0472">Membrane</keyword>
<evidence type="ECO:0000313" key="4">
    <source>
        <dbReference type="Proteomes" id="UP000270190"/>
    </source>
</evidence>
<keyword evidence="2" id="KW-0812">Transmembrane</keyword>
<proteinExistence type="predicted"/>
<organism evidence="3 4">
    <name type="scientific">Brochothrix thermosphacta</name>
    <name type="common">Microbacterium thermosphactum</name>
    <dbReference type="NCBI Taxonomy" id="2756"/>
    <lineage>
        <taxon>Bacteria</taxon>
        <taxon>Bacillati</taxon>
        <taxon>Bacillota</taxon>
        <taxon>Bacilli</taxon>
        <taxon>Bacillales</taxon>
        <taxon>Listeriaceae</taxon>
        <taxon>Brochothrix</taxon>
    </lineage>
</organism>
<feature type="transmembrane region" description="Helical" evidence="2">
    <location>
        <begin position="12"/>
        <end position="30"/>
    </location>
</feature>
<reference evidence="4" key="1">
    <citation type="submission" date="2018-04" db="EMBL/GenBank/DDBJ databases">
        <authorList>
            <person name="Illikoud N."/>
        </authorList>
    </citation>
    <scope>NUCLEOTIDE SEQUENCE [LARGE SCALE GENOMIC DNA]</scope>
</reference>
<accession>A0A2X0QJ88</accession>
<keyword evidence="2" id="KW-1133">Transmembrane helix</keyword>
<keyword evidence="1" id="KW-0175">Coiled coil</keyword>
<evidence type="ECO:0000256" key="2">
    <source>
        <dbReference type="SAM" id="Phobius"/>
    </source>
</evidence>
<dbReference type="EMBL" id="OUNC01000019">
    <property type="protein sequence ID" value="SPP28636.1"/>
    <property type="molecule type" value="Genomic_DNA"/>
</dbReference>
<name>A0A2X0QJ88_BROTH</name>
<evidence type="ECO:0000313" key="3">
    <source>
        <dbReference type="EMBL" id="SPP28636.1"/>
    </source>
</evidence>
<sequence length="87" mass="10264">MHEIAGYTFTEISALIAITTGAFSFVIYLFKKLVMDRLSWDLQDFRRSVDDLSHTLKDNTKRIDKAESLLDRHDERITNLQKEVFKR</sequence>
<feature type="coiled-coil region" evidence="1">
    <location>
        <begin position="56"/>
        <end position="83"/>
    </location>
</feature>
<protein>
    <submittedName>
        <fullName evidence="3">Uncharacterized protein</fullName>
    </submittedName>
</protein>
<evidence type="ECO:0000256" key="1">
    <source>
        <dbReference type="SAM" id="Coils"/>
    </source>
</evidence>
<dbReference type="AlphaFoldDB" id="A0A2X0QJ88"/>